<dbReference type="SUPFAM" id="SSF51998">
    <property type="entry name" value="PFL-like glycyl radical enzymes"/>
    <property type="match status" value="1"/>
</dbReference>
<protein>
    <recommendedName>
        <fullName evidence="1">Ribonucleotide reductase large subunit N-terminal domain-containing protein</fullName>
    </recommendedName>
</protein>
<dbReference type="PANTHER" id="PTHR11573">
    <property type="entry name" value="RIBONUCLEOSIDE-DIPHOSPHATE REDUCTASE LARGE CHAIN"/>
    <property type="match status" value="1"/>
</dbReference>
<accession>A0A5P1FAL9</accession>
<dbReference type="Proteomes" id="UP000243459">
    <property type="component" value="Chromosome 3"/>
</dbReference>
<organism evidence="2 3">
    <name type="scientific">Asparagus officinalis</name>
    <name type="common">Garden asparagus</name>
    <dbReference type="NCBI Taxonomy" id="4686"/>
    <lineage>
        <taxon>Eukaryota</taxon>
        <taxon>Viridiplantae</taxon>
        <taxon>Streptophyta</taxon>
        <taxon>Embryophyta</taxon>
        <taxon>Tracheophyta</taxon>
        <taxon>Spermatophyta</taxon>
        <taxon>Magnoliopsida</taxon>
        <taxon>Liliopsida</taxon>
        <taxon>Asparagales</taxon>
        <taxon>Asparagaceae</taxon>
        <taxon>Asparagoideae</taxon>
        <taxon>Asparagus</taxon>
    </lineage>
</organism>
<dbReference type="InterPro" id="IPR039718">
    <property type="entry name" value="Rrm1"/>
</dbReference>
<dbReference type="PANTHER" id="PTHR11573:SF6">
    <property type="entry name" value="RIBONUCLEOSIDE-DIPHOSPHATE REDUCTASE LARGE SUBUNIT"/>
    <property type="match status" value="1"/>
</dbReference>
<reference evidence="3" key="1">
    <citation type="journal article" date="2017" name="Nat. Commun.">
        <title>The asparagus genome sheds light on the origin and evolution of a young Y chromosome.</title>
        <authorList>
            <person name="Harkess A."/>
            <person name="Zhou J."/>
            <person name="Xu C."/>
            <person name="Bowers J.E."/>
            <person name="Van der Hulst R."/>
            <person name="Ayyampalayam S."/>
            <person name="Mercati F."/>
            <person name="Riccardi P."/>
            <person name="McKain M.R."/>
            <person name="Kakrana A."/>
            <person name="Tang H."/>
            <person name="Ray J."/>
            <person name="Groenendijk J."/>
            <person name="Arikit S."/>
            <person name="Mathioni S.M."/>
            <person name="Nakano M."/>
            <person name="Shan H."/>
            <person name="Telgmann-Rauber A."/>
            <person name="Kanno A."/>
            <person name="Yue Z."/>
            <person name="Chen H."/>
            <person name="Li W."/>
            <person name="Chen Y."/>
            <person name="Xu X."/>
            <person name="Zhang Y."/>
            <person name="Luo S."/>
            <person name="Chen H."/>
            <person name="Gao J."/>
            <person name="Mao Z."/>
            <person name="Pires J.C."/>
            <person name="Luo M."/>
            <person name="Kudrna D."/>
            <person name="Wing R.A."/>
            <person name="Meyers B.C."/>
            <person name="Yi K."/>
            <person name="Kong H."/>
            <person name="Lavrijsen P."/>
            <person name="Sunseri F."/>
            <person name="Falavigna A."/>
            <person name="Ye Y."/>
            <person name="Leebens-Mack J.H."/>
            <person name="Chen G."/>
        </authorList>
    </citation>
    <scope>NUCLEOTIDE SEQUENCE [LARGE SCALE GENOMIC DNA]</scope>
    <source>
        <strain evidence="3">cv. DH0086</strain>
    </source>
</reference>
<dbReference type="InterPro" id="IPR013509">
    <property type="entry name" value="RNR_lsu_N"/>
</dbReference>
<dbReference type="Gramene" id="ONK75212">
    <property type="protein sequence ID" value="ONK75212"/>
    <property type="gene ID" value="A4U43_C03F14520"/>
</dbReference>
<gene>
    <name evidence="2" type="ORF">A4U43_C03F14520</name>
</gene>
<dbReference type="GO" id="GO:0005971">
    <property type="term" value="C:ribonucleoside-diphosphate reductase complex"/>
    <property type="evidence" value="ECO:0007669"/>
    <property type="project" value="TreeGrafter"/>
</dbReference>
<keyword evidence="3" id="KW-1185">Reference proteome</keyword>
<evidence type="ECO:0000259" key="1">
    <source>
        <dbReference type="Pfam" id="PF00317"/>
    </source>
</evidence>
<dbReference type="SUPFAM" id="SSF48168">
    <property type="entry name" value="R1 subunit of ribonucleotide reductase, N-terminal domain"/>
    <property type="match status" value="1"/>
</dbReference>
<evidence type="ECO:0000313" key="3">
    <source>
        <dbReference type="Proteomes" id="UP000243459"/>
    </source>
</evidence>
<dbReference type="GO" id="GO:0005524">
    <property type="term" value="F:ATP binding"/>
    <property type="evidence" value="ECO:0007669"/>
    <property type="project" value="InterPro"/>
</dbReference>
<dbReference type="GO" id="GO:0009263">
    <property type="term" value="P:deoxyribonucleotide biosynthetic process"/>
    <property type="evidence" value="ECO:0007669"/>
    <property type="project" value="InterPro"/>
</dbReference>
<dbReference type="AlphaFoldDB" id="A0A5P1FAL9"/>
<dbReference type="EMBL" id="CM007383">
    <property type="protein sequence ID" value="ONK75212.1"/>
    <property type="molecule type" value="Genomic_DNA"/>
</dbReference>
<dbReference type="GO" id="GO:0004748">
    <property type="term" value="F:ribonucleoside-diphosphate reductase activity, thioredoxin disulfide as acceptor"/>
    <property type="evidence" value="ECO:0007669"/>
    <property type="project" value="InterPro"/>
</dbReference>
<sequence>MCLSQNAICLDAEIIYNRDFYYDYFVFKVLERSCLLKVDGVVVERPQHMLMRASIGTHKSDIVSVIRTYQLMSERSYTLVNNVLFCAGTDWAQFSNCYIFCLEGDTVEGIYDAFKQCDHVIKSARGIDDTVQKIGSLSRTHGMSNGIIPMLRLYTDPAHYVDPEEVERKEMQLQFLWSLGTQIY</sequence>
<name>A0A5P1FAL9_ASPOF</name>
<evidence type="ECO:0000313" key="2">
    <source>
        <dbReference type="EMBL" id="ONK75212.1"/>
    </source>
</evidence>
<dbReference type="Gene3D" id="3.20.70.20">
    <property type="match status" value="1"/>
</dbReference>
<dbReference type="InterPro" id="IPR008926">
    <property type="entry name" value="RNR_R1-su_N"/>
</dbReference>
<proteinExistence type="predicted"/>
<dbReference type="Pfam" id="PF00317">
    <property type="entry name" value="Ribonuc_red_lgN"/>
    <property type="match status" value="1"/>
</dbReference>
<feature type="domain" description="Ribonucleotide reductase large subunit N-terminal" evidence="1">
    <location>
        <begin position="22"/>
        <end position="90"/>
    </location>
</feature>